<dbReference type="InterPro" id="IPR011994">
    <property type="entry name" value="Cytidylate_kinase_dom"/>
</dbReference>
<dbReference type="InterPro" id="IPR003136">
    <property type="entry name" value="Cytidylate_kin"/>
</dbReference>
<dbReference type="EC" id="2.7.4.25" evidence="2"/>
<evidence type="ECO:0000256" key="7">
    <source>
        <dbReference type="ARBA" id="ARBA00047615"/>
    </source>
</evidence>
<gene>
    <name evidence="10" type="ORF">UFOPK2809_00737</name>
</gene>
<reference evidence="10" key="1">
    <citation type="submission" date="2020-05" db="EMBL/GenBank/DDBJ databases">
        <authorList>
            <person name="Chiriac C."/>
            <person name="Salcher M."/>
            <person name="Ghai R."/>
            <person name="Kavagutti S V."/>
        </authorList>
    </citation>
    <scope>NUCLEOTIDE SEQUENCE</scope>
</reference>
<dbReference type="PANTHER" id="PTHR21299:SF2">
    <property type="entry name" value="CYTIDYLATE KINASE"/>
    <property type="match status" value="1"/>
</dbReference>
<dbReference type="GO" id="GO:0005829">
    <property type="term" value="C:cytosol"/>
    <property type="evidence" value="ECO:0007669"/>
    <property type="project" value="TreeGrafter"/>
</dbReference>
<keyword evidence="5" id="KW-0418">Kinase</keyword>
<evidence type="ECO:0000256" key="4">
    <source>
        <dbReference type="ARBA" id="ARBA00022741"/>
    </source>
</evidence>
<keyword evidence="4" id="KW-0547">Nucleotide-binding</keyword>
<dbReference type="Gene3D" id="3.40.50.300">
    <property type="entry name" value="P-loop containing nucleotide triphosphate hydrolases"/>
    <property type="match status" value="1"/>
</dbReference>
<dbReference type="InterPro" id="IPR027417">
    <property type="entry name" value="P-loop_NTPase"/>
</dbReference>
<evidence type="ECO:0000256" key="1">
    <source>
        <dbReference type="ARBA" id="ARBA00009427"/>
    </source>
</evidence>
<dbReference type="NCBIfam" id="TIGR00017">
    <property type="entry name" value="cmk"/>
    <property type="match status" value="1"/>
</dbReference>
<dbReference type="EMBL" id="CAEZZA010000084">
    <property type="protein sequence ID" value="CAB4747836.1"/>
    <property type="molecule type" value="Genomic_DNA"/>
</dbReference>
<dbReference type="Pfam" id="PF02224">
    <property type="entry name" value="Cytidylate_kin"/>
    <property type="match status" value="1"/>
</dbReference>
<comment type="similarity">
    <text evidence="1">Belongs to the cytidylate kinase family. Type 1 subfamily.</text>
</comment>
<dbReference type="HAMAP" id="MF_00238">
    <property type="entry name" value="Cytidyl_kinase_type1"/>
    <property type="match status" value="1"/>
</dbReference>
<evidence type="ECO:0000313" key="10">
    <source>
        <dbReference type="EMBL" id="CAB4747836.1"/>
    </source>
</evidence>
<proteinExistence type="inferred from homology"/>
<dbReference type="PANTHER" id="PTHR21299">
    <property type="entry name" value="CYTIDYLATE KINASE/PANTOATE-BETA-ALANINE LIGASE"/>
    <property type="match status" value="1"/>
</dbReference>
<accession>A0A6J6TKY8</accession>
<evidence type="ECO:0000259" key="9">
    <source>
        <dbReference type="Pfam" id="PF02224"/>
    </source>
</evidence>
<evidence type="ECO:0000256" key="6">
    <source>
        <dbReference type="ARBA" id="ARBA00022840"/>
    </source>
</evidence>
<evidence type="ECO:0000256" key="5">
    <source>
        <dbReference type="ARBA" id="ARBA00022777"/>
    </source>
</evidence>
<dbReference type="GO" id="GO:0005524">
    <property type="term" value="F:ATP binding"/>
    <property type="evidence" value="ECO:0007669"/>
    <property type="project" value="UniProtKB-KW"/>
</dbReference>
<evidence type="ECO:0000256" key="2">
    <source>
        <dbReference type="ARBA" id="ARBA00012906"/>
    </source>
</evidence>
<keyword evidence="3" id="KW-0808">Transferase</keyword>
<feature type="domain" description="Cytidylate kinase" evidence="9">
    <location>
        <begin position="9"/>
        <end position="227"/>
    </location>
</feature>
<dbReference type="AlphaFoldDB" id="A0A6J6TKY8"/>
<comment type="catalytic activity">
    <reaction evidence="8">
        <text>CMP + ATP = CDP + ADP</text>
        <dbReference type="Rhea" id="RHEA:11600"/>
        <dbReference type="ChEBI" id="CHEBI:30616"/>
        <dbReference type="ChEBI" id="CHEBI:58069"/>
        <dbReference type="ChEBI" id="CHEBI:60377"/>
        <dbReference type="ChEBI" id="CHEBI:456216"/>
        <dbReference type="EC" id="2.7.4.25"/>
    </reaction>
</comment>
<evidence type="ECO:0000256" key="3">
    <source>
        <dbReference type="ARBA" id="ARBA00022679"/>
    </source>
</evidence>
<dbReference type="CDD" id="cd02020">
    <property type="entry name" value="CMPK"/>
    <property type="match status" value="1"/>
</dbReference>
<dbReference type="SUPFAM" id="SSF52540">
    <property type="entry name" value="P-loop containing nucleoside triphosphate hydrolases"/>
    <property type="match status" value="1"/>
</dbReference>
<dbReference type="GO" id="GO:0015949">
    <property type="term" value="P:nucleobase-containing small molecule interconversion"/>
    <property type="evidence" value="ECO:0007669"/>
    <property type="project" value="TreeGrafter"/>
</dbReference>
<organism evidence="10">
    <name type="scientific">freshwater metagenome</name>
    <dbReference type="NCBI Taxonomy" id="449393"/>
    <lineage>
        <taxon>unclassified sequences</taxon>
        <taxon>metagenomes</taxon>
        <taxon>ecological metagenomes</taxon>
    </lineage>
</organism>
<comment type="catalytic activity">
    <reaction evidence="7">
        <text>dCMP + ATP = dCDP + ADP</text>
        <dbReference type="Rhea" id="RHEA:25094"/>
        <dbReference type="ChEBI" id="CHEBI:30616"/>
        <dbReference type="ChEBI" id="CHEBI:57566"/>
        <dbReference type="ChEBI" id="CHEBI:58593"/>
        <dbReference type="ChEBI" id="CHEBI:456216"/>
        <dbReference type="EC" id="2.7.4.25"/>
    </reaction>
</comment>
<dbReference type="GO" id="GO:0036431">
    <property type="term" value="F:dCMP kinase activity"/>
    <property type="evidence" value="ECO:0007669"/>
    <property type="project" value="InterPro"/>
</dbReference>
<sequence>MSVSSALVIAVDGPAGSGKSSVCRGVAAKLGMRYLDTGAMYRAMTVAVLAAGVDLANEAAVDAVADHASISCGTDPSSSEVWLNGRDVAESIRGAEVTAAVSAVSAVPRVRRRLVDIQRTQVQAALHAGVGIVVEGRDIGTVVVPEADLKIFLVADPAVRAQRRALENGAGQIPEPASVAATHEQLLKRDAYDASREISPLAQAVDAHVVDTTNFTLIEVIDQVCALAAGVDR</sequence>
<evidence type="ECO:0000256" key="8">
    <source>
        <dbReference type="ARBA" id="ARBA00048478"/>
    </source>
</evidence>
<keyword evidence="6" id="KW-0067">ATP-binding</keyword>
<protein>
    <recommendedName>
        <fullName evidence="2">(d)CMP kinase</fullName>
        <ecNumber evidence="2">2.7.4.25</ecNumber>
    </recommendedName>
</protein>
<name>A0A6J6TKY8_9ZZZZ</name>